<proteinExistence type="predicted"/>
<reference evidence="2" key="1">
    <citation type="submission" date="2022-11" db="UniProtKB">
        <authorList>
            <consortium name="WormBaseParasite"/>
        </authorList>
    </citation>
    <scope>IDENTIFICATION</scope>
</reference>
<evidence type="ECO:0000313" key="2">
    <source>
        <dbReference type="WBParaSite" id="ES5_v2.g24735.t1"/>
    </source>
</evidence>
<accession>A0AC34G4R6</accession>
<protein>
    <submittedName>
        <fullName evidence="2">Ribosomal protein S6</fullName>
    </submittedName>
</protein>
<name>A0AC34G4R6_9BILA</name>
<dbReference type="WBParaSite" id="ES5_v2.g24735.t1">
    <property type="protein sequence ID" value="ES5_v2.g24735.t1"/>
    <property type="gene ID" value="ES5_v2.g24735"/>
</dbReference>
<organism evidence="1 2">
    <name type="scientific">Panagrolaimus sp. ES5</name>
    <dbReference type="NCBI Taxonomy" id="591445"/>
    <lineage>
        <taxon>Eukaryota</taxon>
        <taxon>Metazoa</taxon>
        <taxon>Ecdysozoa</taxon>
        <taxon>Nematoda</taxon>
        <taxon>Chromadorea</taxon>
        <taxon>Rhabditida</taxon>
        <taxon>Tylenchina</taxon>
        <taxon>Panagrolaimomorpha</taxon>
        <taxon>Panagrolaimoidea</taxon>
        <taxon>Panagrolaimidae</taxon>
        <taxon>Panagrolaimus</taxon>
    </lineage>
</organism>
<evidence type="ECO:0000313" key="1">
    <source>
        <dbReference type="Proteomes" id="UP000887579"/>
    </source>
</evidence>
<dbReference type="Proteomes" id="UP000887579">
    <property type="component" value="Unplaced"/>
</dbReference>
<sequence>MPLYEVTIKTKALSKNDLFTALKRAASLLLDHGAVIKDMKSLGYRDLAFRKFAKQSGEAVFTSNSFLMNTYMPISTANNTRRILQNDLDFVYISYVNEREQPKDEIECDLDVILKPPAERETVKQLRDGQKIGHFTRQMIYKRIEKEWKAVPKSYTISPPRK</sequence>